<organism evidence="3">
    <name type="scientific">Tanacetum cinerariifolium</name>
    <name type="common">Dalmatian daisy</name>
    <name type="synonym">Chrysanthemum cinerariifolium</name>
    <dbReference type="NCBI Taxonomy" id="118510"/>
    <lineage>
        <taxon>Eukaryota</taxon>
        <taxon>Viridiplantae</taxon>
        <taxon>Streptophyta</taxon>
        <taxon>Embryophyta</taxon>
        <taxon>Tracheophyta</taxon>
        <taxon>Spermatophyta</taxon>
        <taxon>Magnoliopsida</taxon>
        <taxon>eudicotyledons</taxon>
        <taxon>Gunneridae</taxon>
        <taxon>Pentapetalae</taxon>
        <taxon>asterids</taxon>
        <taxon>campanulids</taxon>
        <taxon>Asterales</taxon>
        <taxon>Asteraceae</taxon>
        <taxon>Asteroideae</taxon>
        <taxon>Anthemideae</taxon>
        <taxon>Anthemidinae</taxon>
        <taxon>Tanacetum</taxon>
    </lineage>
</organism>
<gene>
    <name evidence="3" type="ORF">Tci_584351</name>
</gene>
<reference evidence="3" key="1">
    <citation type="journal article" date="2019" name="Sci. Rep.">
        <title>Draft genome of Tanacetum cinerariifolium, the natural source of mosquito coil.</title>
        <authorList>
            <person name="Yamashiro T."/>
            <person name="Shiraishi A."/>
            <person name="Satake H."/>
            <person name="Nakayama K."/>
        </authorList>
    </citation>
    <scope>NUCLEOTIDE SEQUENCE</scope>
</reference>
<dbReference type="Gene3D" id="3.30.70.270">
    <property type="match status" value="1"/>
</dbReference>
<accession>A0A699J569</accession>
<dbReference type="PANTHER" id="PTHR48475:SF2">
    <property type="entry name" value="RIBONUCLEASE H"/>
    <property type="match status" value="1"/>
</dbReference>
<dbReference type="InterPro" id="IPR036397">
    <property type="entry name" value="RNaseH_sf"/>
</dbReference>
<evidence type="ECO:0000259" key="2">
    <source>
        <dbReference type="Pfam" id="PF17919"/>
    </source>
</evidence>
<proteinExistence type="predicted"/>
<dbReference type="EMBL" id="BKCJ010372509">
    <property type="protein sequence ID" value="GFA12379.1"/>
    <property type="molecule type" value="Genomic_DNA"/>
</dbReference>
<dbReference type="GO" id="GO:0003676">
    <property type="term" value="F:nucleic acid binding"/>
    <property type="evidence" value="ECO:0007669"/>
    <property type="project" value="InterPro"/>
</dbReference>
<name>A0A699J569_TANCI</name>
<dbReference type="PANTHER" id="PTHR48475">
    <property type="entry name" value="RIBONUCLEASE H"/>
    <property type="match status" value="1"/>
</dbReference>
<dbReference type="Pfam" id="PF17919">
    <property type="entry name" value="RT_RNaseH_2"/>
    <property type="match status" value="1"/>
</dbReference>
<dbReference type="InterPro" id="IPR012337">
    <property type="entry name" value="RNaseH-like_sf"/>
</dbReference>
<sequence>MFLGYVINPKGIKLCPDKTEVVLQLPSSRIIKEVQSLNGKLASLNGFISKSAKKSLPLFKTLKKCIKKSNFQWTPDAEQAFKQLKQHLAKLPMLVAPKPKEELIMYLSASYRVISTILITMRDHSPDTGLFYESSSTGSQAKLYPNGKASLHSQETSVKGQILADFLIEKSNDAPPKASVIETPQEPLILFTDGLSCVDGSECEALIASLRIAAQMGVRNVHVSVDSKLVANQVLGTYVAKEENMVKYLEKAKSLMSGF</sequence>
<dbReference type="Pfam" id="PF13456">
    <property type="entry name" value="RVT_3"/>
    <property type="match status" value="1"/>
</dbReference>
<dbReference type="GO" id="GO:0004523">
    <property type="term" value="F:RNA-DNA hybrid ribonuclease activity"/>
    <property type="evidence" value="ECO:0007669"/>
    <property type="project" value="InterPro"/>
</dbReference>
<comment type="caution">
    <text evidence="3">The sequence shown here is derived from an EMBL/GenBank/DDBJ whole genome shotgun (WGS) entry which is preliminary data.</text>
</comment>
<dbReference type="InterPro" id="IPR041577">
    <property type="entry name" value="RT_RNaseH_2"/>
</dbReference>
<feature type="domain" description="RNase H type-1" evidence="1">
    <location>
        <begin position="196"/>
        <end position="259"/>
    </location>
</feature>
<protein>
    <submittedName>
        <fullName evidence="3">Uncharacterized protein</fullName>
    </submittedName>
</protein>
<feature type="domain" description="Reverse transcriptase/retrotransposon-derived protein RNase H-like" evidence="2">
    <location>
        <begin position="73"/>
        <end position="149"/>
    </location>
</feature>
<dbReference type="Gene3D" id="3.30.420.10">
    <property type="entry name" value="Ribonuclease H-like superfamily/Ribonuclease H"/>
    <property type="match status" value="1"/>
</dbReference>
<dbReference type="SUPFAM" id="SSF56672">
    <property type="entry name" value="DNA/RNA polymerases"/>
    <property type="match status" value="1"/>
</dbReference>
<evidence type="ECO:0000259" key="1">
    <source>
        <dbReference type="Pfam" id="PF13456"/>
    </source>
</evidence>
<feature type="non-terminal residue" evidence="3">
    <location>
        <position position="259"/>
    </location>
</feature>
<evidence type="ECO:0000313" key="3">
    <source>
        <dbReference type="EMBL" id="GFA12379.1"/>
    </source>
</evidence>
<dbReference type="InterPro" id="IPR043502">
    <property type="entry name" value="DNA/RNA_pol_sf"/>
</dbReference>
<dbReference type="InterPro" id="IPR043128">
    <property type="entry name" value="Rev_trsase/Diguanyl_cyclase"/>
</dbReference>
<dbReference type="AlphaFoldDB" id="A0A699J569"/>
<dbReference type="SUPFAM" id="SSF53098">
    <property type="entry name" value="Ribonuclease H-like"/>
    <property type="match status" value="1"/>
</dbReference>
<dbReference type="InterPro" id="IPR002156">
    <property type="entry name" value="RNaseH_domain"/>
</dbReference>